<name>A0ABU5IF11_9BURK</name>
<keyword evidence="10" id="KW-1185">Reference proteome</keyword>
<evidence type="ECO:0000256" key="6">
    <source>
        <dbReference type="ARBA" id="ARBA00023136"/>
    </source>
</evidence>
<dbReference type="InterPro" id="IPR035906">
    <property type="entry name" value="MetI-like_sf"/>
</dbReference>
<evidence type="ECO:0000256" key="2">
    <source>
        <dbReference type="ARBA" id="ARBA00022448"/>
    </source>
</evidence>
<evidence type="ECO:0000313" key="10">
    <source>
        <dbReference type="Proteomes" id="UP001293718"/>
    </source>
</evidence>
<dbReference type="PROSITE" id="PS50928">
    <property type="entry name" value="ABC_TM1"/>
    <property type="match status" value="1"/>
</dbReference>
<evidence type="ECO:0000256" key="7">
    <source>
        <dbReference type="RuleBase" id="RU363032"/>
    </source>
</evidence>
<dbReference type="InterPro" id="IPR000515">
    <property type="entry name" value="MetI-like"/>
</dbReference>
<evidence type="ECO:0000256" key="5">
    <source>
        <dbReference type="ARBA" id="ARBA00022989"/>
    </source>
</evidence>
<evidence type="ECO:0000256" key="1">
    <source>
        <dbReference type="ARBA" id="ARBA00004651"/>
    </source>
</evidence>
<evidence type="ECO:0000259" key="8">
    <source>
        <dbReference type="PROSITE" id="PS50928"/>
    </source>
</evidence>
<dbReference type="Pfam" id="PF00528">
    <property type="entry name" value="BPD_transp_1"/>
    <property type="match status" value="1"/>
</dbReference>
<feature type="transmembrane region" description="Helical" evidence="7">
    <location>
        <begin position="308"/>
        <end position="330"/>
    </location>
</feature>
<keyword evidence="3" id="KW-1003">Cell membrane</keyword>
<sequence length="342" mass="37352">MGAAPNAWQEGPPLPQALRSAVVAPAAAAAATPATRQPLRAQRTRTAWLFLAPMLVTLAAVALWPLARTIWFSFTDANINDPGAAQFVGLGNYFGEFGLFFNPNNTEGFWAGDWGVAIANTLKFALASVLLETAFGLGVALLLDQEFKGRSLVRAAVLLPWAIPTIVSAKMWGWMLHDQFGVINHLLLSAGLIQHPIAWTADPAFAMWTVVAVDVWKTTPFMALLILAALQTLPRDCYEAARVDGVHPLRVFWRVTLPLIRPALMVAVVFRLLDALRVFDLIFVLTSNNASTISMSGFVRREMVDNGYMGYGSAASTVLFLMIGLATVLVMRLARNRRMEDA</sequence>
<proteinExistence type="inferred from homology"/>
<feature type="domain" description="ABC transmembrane type-1" evidence="8">
    <location>
        <begin position="118"/>
        <end position="330"/>
    </location>
</feature>
<organism evidence="9 10">
    <name type="scientific">Azohydromonas lata</name>
    <dbReference type="NCBI Taxonomy" id="45677"/>
    <lineage>
        <taxon>Bacteria</taxon>
        <taxon>Pseudomonadati</taxon>
        <taxon>Pseudomonadota</taxon>
        <taxon>Betaproteobacteria</taxon>
        <taxon>Burkholderiales</taxon>
        <taxon>Sphaerotilaceae</taxon>
        <taxon>Azohydromonas</taxon>
    </lineage>
</organism>
<dbReference type="CDD" id="cd06261">
    <property type="entry name" value="TM_PBP2"/>
    <property type="match status" value="1"/>
</dbReference>
<evidence type="ECO:0000256" key="4">
    <source>
        <dbReference type="ARBA" id="ARBA00022692"/>
    </source>
</evidence>
<dbReference type="RefSeq" id="WP_322465839.1">
    <property type="nucleotide sequence ID" value="NZ_JAXOJX010000019.1"/>
</dbReference>
<reference evidence="9 10" key="1">
    <citation type="submission" date="2023-11" db="EMBL/GenBank/DDBJ databases">
        <title>Draft genome of Azohydromonas lata strain H1 (DSM1123), a polyhydroxyalkanoate producer.</title>
        <authorList>
            <person name="Traversa D."/>
            <person name="D'Addabbo P."/>
            <person name="Pazzani C."/>
            <person name="Manzari C."/>
            <person name="Chiara M."/>
            <person name="Scrascia M."/>
        </authorList>
    </citation>
    <scope>NUCLEOTIDE SEQUENCE [LARGE SCALE GENOMIC DNA]</scope>
    <source>
        <strain evidence="9 10">H1</strain>
    </source>
</reference>
<dbReference type="SUPFAM" id="SSF161098">
    <property type="entry name" value="MetI-like"/>
    <property type="match status" value="1"/>
</dbReference>
<dbReference type="SUPFAM" id="SSF160964">
    <property type="entry name" value="MalF N-terminal region-like"/>
    <property type="match status" value="1"/>
</dbReference>
<feature type="transmembrane region" description="Helical" evidence="7">
    <location>
        <begin position="251"/>
        <end position="273"/>
    </location>
</feature>
<dbReference type="Gene3D" id="1.10.3720.10">
    <property type="entry name" value="MetI-like"/>
    <property type="match status" value="1"/>
</dbReference>
<dbReference type="PANTHER" id="PTHR43005">
    <property type="entry name" value="BLR7065 PROTEIN"/>
    <property type="match status" value="1"/>
</dbReference>
<dbReference type="Proteomes" id="UP001293718">
    <property type="component" value="Unassembled WGS sequence"/>
</dbReference>
<protein>
    <submittedName>
        <fullName evidence="9">Sugar ABC transporter permease</fullName>
    </submittedName>
</protein>
<gene>
    <name evidence="9" type="ORF">SM757_13315</name>
</gene>
<comment type="similarity">
    <text evidence="7">Belongs to the binding-protein-dependent transport system permease family.</text>
</comment>
<accession>A0ABU5IF11</accession>
<evidence type="ECO:0000256" key="3">
    <source>
        <dbReference type="ARBA" id="ARBA00022475"/>
    </source>
</evidence>
<keyword evidence="5 7" id="KW-1133">Transmembrane helix</keyword>
<feature type="transmembrane region" description="Helical" evidence="7">
    <location>
        <begin position="46"/>
        <end position="67"/>
    </location>
</feature>
<feature type="transmembrane region" description="Helical" evidence="7">
    <location>
        <begin position="205"/>
        <end position="230"/>
    </location>
</feature>
<comment type="subcellular location">
    <subcellularLocation>
        <location evidence="1 7">Cell membrane</location>
        <topology evidence="1 7">Multi-pass membrane protein</topology>
    </subcellularLocation>
</comment>
<keyword evidence="4 7" id="KW-0812">Transmembrane</keyword>
<keyword evidence="2 7" id="KW-0813">Transport</keyword>
<feature type="transmembrane region" description="Helical" evidence="7">
    <location>
        <begin position="155"/>
        <end position="175"/>
    </location>
</feature>
<evidence type="ECO:0000313" key="9">
    <source>
        <dbReference type="EMBL" id="MDZ5457552.1"/>
    </source>
</evidence>
<comment type="caution">
    <text evidence="9">The sequence shown here is derived from an EMBL/GenBank/DDBJ whole genome shotgun (WGS) entry which is preliminary data.</text>
</comment>
<keyword evidence="6 7" id="KW-0472">Membrane</keyword>
<dbReference type="PANTHER" id="PTHR43005:SF2">
    <property type="entry name" value="INTEGRAL MEMBRANE SUGAR TRANSPORT PROTEIN"/>
    <property type="match status" value="1"/>
</dbReference>
<feature type="transmembrane region" description="Helical" evidence="7">
    <location>
        <begin position="124"/>
        <end position="143"/>
    </location>
</feature>
<dbReference type="EMBL" id="JAXOJX010000019">
    <property type="protein sequence ID" value="MDZ5457552.1"/>
    <property type="molecule type" value="Genomic_DNA"/>
</dbReference>